<evidence type="ECO:0000313" key="1">
    <source>
        <dbReference type="EMBL" id="KAH7299229.1"/>
    </source>
</evidence>
<organism evidence="1 2">
    <name type="scientific">Ceratopteris richardii</name>
    <name type="common">Triangle waterfern</name>
    <dbReference type="NCBI Taxonomy" id="49495"/>
    <lineage>
        <taxon>Eukaryota</taxon>
        <taxon>Viridiplantae</taxon>
        <taxon>Streptophyta</taxon>
        <taxon>Embryophyta</taxon>
        <taxon>Tracheophyta</taxon>
        <taxon>Polypodiopsida</taxon>
        <taxon>Polypodiidae</taxon>
        <taxon>Polypodiales</taxon>
        <taxon>Pteridineae</taxon>
        <taxon>Pteridaceae</taxon>
        <taxon>Parkerioideae</taxon>
        <taxon>Ceratopteris</taxon>
    </lineage>
</organism>
<dbReference type="Proteomes" id="UP000825935">
    <property type="component" value="Chromosome 24"/>
</dbReference>
<gene>
    <name evidence="1" type="ORF">KP509_24G001100</name>
</gene>
<comment type="caution">
    <text evidence="1">The sequence shown here is derived from an EMBL/GenBank/DDBJ whole genome shotgun (WGS) entry which is preliminary data.</text>
</comment>
<proteinExistence type="predicted"/>
<dbReference type="EMBL" id="CM035429">
    <property type="protein sequence ID" value="KAH7299229.1"/>
    <property type="molecule type" value="Genomic_DNA"/>
</dbReference>
<accession>A0A8T2RRZ0</accession>
<dbReference type="AlphaFoldDB" id="A0A8T2RRZ0"/>
<sequence>MDDLTNFYSRLGIKENSYDLIVATLQSLQQKIKDLTYRQTQVEMEHRVHIGMLIQELQERVKNIQEYQGSIQVNQQFSSSFMKEPKIYMPKKFDGNRTKF</sequence>
<evidence type="ECO:0000313" key="2">
    <source>
        <dbReference type="Proteomes" id="UP000825935"/>
    </source>
</evidence>
<keyword evidence="2" id="KW-1185">Reference proteome</keyword>
<reference evidence="1" key="1">
    <citation type="submission" date="2021-08" db="EMBL/GenBank/DDBJ databases">
        <title>WGS assembly of Ceratopteris richardii.</title>
        <authorList>
            <person name="Marchant D.B."/>
            <person name="Chen G."/>
            <person name="Jenkins J."/>
            <person name="Shu S."/>
            <person name="Leebens-Mack J."/>
            <person name="Grimwood J."/>
            <person name="Schmutz J."/>
            <person name="Soltis P."/>
            <person name="Soltis D."/>
            <person name="Chen Z.-H."/>
        </authorList>
    </citation>
    <scope>NUCLEOTIDE SEQUENCE</scope>
    <source>
        <strain evidence="1">Whitten #5841</strain>
        <tissue evidence="1">Leaf</tissue>
    </source>
</reference>
<protein>
    <submittedName>
        <fullName evidence="1">Uncharacterized protein</fullName>
    </submittedName>
</protein>
<name>A0A8T2RRZ0_CERRI</name>